<dbReference type="InterPro" id="IPR013103">
    <property type="entry name" value="RVT_2"/>
</dbReference>
<reference evidence="5" key="1">
    <citation type="submission" date="2020-06" db="EMBL/GenBank/DDBJ databases">
        <authorList>
            <person name="Li T."/>
            <person name="Hu X."/>
            <person name="Zhang T."/>
            <person name="Song X."/>
            <person name="Zhang H."/>
            <person name="Dai N."/>
            <person name="Sheng W."/>
            <person name="Hou X."/>
            <person name="Wei L."/>
        </authorList>
    </citation>
    <scope>NUCLEOTIDE SEQUENCE</scope>
    <source>
        <strain evidence="5">G02</strain>
        <tissue evidence="5">Leaf</tissue>
    </source>
</reference>
<dbReference type="Pfam" id="PF07727">
    <property type="entry name" value="RVT_2"/>
    <property type="match status" value="1"/>
</dbReference>
<name>A0AAW2W6H4_SESRA</name>
<gene>
    <name evidence="5" type="ORF">Sradi_0288500</name>
</gene>
<dbReference type="CDD" id="cd09272">
    <property type="entry name" value="RNase_HI_RT_Ty1"/>
    <property type="match status" value="1"/>
</dbReference>
<dbReference type="PANTHER" id="PTHR11439:SF465">
    <property type="entry name" value="REVERSE TRANSCRIPTASE TY1_COPIA-TYPE DOMAIN-CONTAINING PROTEIN"/>
    <property type="match status" value="1"/>
</dbReference>
<sequence>MTESIAAETITNRAAEAAQYEKDILYIHPSEHSGLALTSTPLDGTNFLAWQRAVYVSLGTKMKLGFIDGSFPCPAVGTLHYEQWRRVDLTVTSWIWNSLSKDIVEAFMYCATSHELWTAIQRRYGRSNGPMVYQLQREMSTVSQQDQSLTAYFTRIMKLWNEITCLAPPPKCKCGRCICGVNNAISESTASSQLMQFLMGLHESYNNERSQILMLDPLPDIERAFAMVYALHGVPDWYKVLNDKKKKGKHFTAAAVDDKQQSPELVASGNMSGMMNELIKLLKKNSAPSDPITNYANFVSLDDQFAATFLINRTPTPLLRWKTPYELLYGTQPAYDLLKVFGSLCYATNIDPQKMKFHSRAIKCVMIGYGMHKKAYKLFDLENRKVFYSRDVHFYEHIFPFANDHTISTPSSPPLPVVSTHSDDISFPIVSDVQAIPPPSSPSTLTPSSGSPLSSSAIPSLPQGQAPQLRRSLRQIQKPYWLDGFVSYSHTSKLISSSNAAYLSFVASLSILQEPRSFSEAVLHQEWRDAMNVELEALEKNKTWKLTALPSGKRPIGCKWVFKTKLKADGTVERNWPLHQLDVNNAFLHGHLDEDIYMTPPEGYHVSSGLVCKLEKSLYGLKQASRQWNVELTLKLKQFGFVQSAHDHCLFTWQTASGLLMLLVYVDDILVTGPSLTDIQFVKDHLHQLFTIKDIGVVRYFLGLEIARGSSGIYVAQTKYIMDIVKDSGLLEAKAVSTPLPMGLKLTADCGALLINPDSYRRLIGRLLYLAFTRPDISHSVQQLSQFLTHPCEAHWKAALHIVRYLKGSPALGIFFPSSSSFELTAYCDADWASCPESRRSLSGFCIFLGGALVSWKTKKQSTVSRSTAETEYRSMAATV</sequence>
<reference evidence="5" key="2">
    <citation type="journal article" date="2024" name="Plant">
        <title>Genomic evolution and insights into agronomic trait innovations of Sesamum species.</title>
        <authorList>
            <person name="Miao H."/>
            <person name="Wang L."/>
            <person name="Qu L."/>
            <person name="Liu H."/>
            <person name="Sun Y."/>
            <person name="Le M."/>
            <person name="Wang Q."/>
            <person name="Wei S."/>
            <person name="Zheng Y."/>
            <person name="Lin W."/>
            <person name="Duan Y."/>
            <person name="Cao H."/>
            <person name="Xiong S."/>
            <person name="Wang X."/>
            <person name="Wei L."/>
            <person name="Li C."/>
            <person name="Ma Q."/>
            <person name="Ju M."/>
            <person name="Zhao R."/>
            <person name="Li G."/>
            <person name="Mu C."/>
            <person name="Tian Q."/>
            <person name="Mei H."/>
            <person name="Zhang T."/>
            <person name="Gao T."/>
            <person name="Zhang H."/>
        </authorList>
    </citation>
    <scope>NUCLEOTIDE SEQUENCE</scope>
    <source>
        <strain evidence="5">G02</strain>
    </source>
</reference>
<evidence type="ECO:0000259" key="2">
    <source>
        <dbReference type="Pfam" id="PF07727"/>
    </source>
</evidence>
<feature type="domain" description="Retroviral polymerase SH3-like" evidence="4">
    <location>
        <begin position="343"/>
        <end position="404"/>
    </location>
</feature>
<feature type="region of interest" description="Disordered" evidence="1">
    <location>
        <begin position="438"/>
        <end position="464"/>
    </location>
</feature>
<evidence type="ECO:0000259" key="4">
    <source>
        <dbReference type="Pfam" id="PF25597"/>
    </source>
</evidence>
<feature type="domain" description="Reverse transcriptase Ty1/copia-type" evidence="2">
    <location>
        <begin position="572"/>
        <end position="740"/>
    </location>
</feature>
<feature type="domain" description="Retrotransposon Copia-like N-terminal" evidence="3">
    <location>
        <begin position="28"/>
        <end position="75"/>
    </location>
</feature>
<proteinExistence type="predicted"/>
<dbReference type="PANTHER" id="PTHR11439">
    <property type="entry name" value="GAG-POL-RELATED RETROTRANSPOSON"/>
    <property type="match status" value="1"/>
</dbReference>
<evidence type="ECO:0000313" key="5">
    <source>
        <dbReference type="EMBL" id="KAL0435806.1"/>
    </source>
</evidence>
<dbReference type="InterPro" id="IPR029472">
    <property type="entry name" value="Copia-like_N"/>
</dbReference>
<dbReference type="Pfam" id="PF14244">
    <property type="entry name" value="Retrotran_gag_3"/>
    <property type="match status" value="1"/>
</dbReference>
<dbReference type="InterPro" id="IPR043502">
    <property type="entry name" value="DNA/RNA_pol_sf"/>
</dbReference>
<organism evidence="5">
    <name type="scientific">Sesamum radiatum</name>
    <name type="common">Black benniseed</name>
    <dbReference type="NCBI Taxonomy" id="300843"/>
    <lineage>
        <taxon>Eukaryota</taxon>
        <taxon>Viridiplantae</taxon>
        <taxon>Streptophyta</taxon>
        <taxon>Embryophyta</taxon>
        <taxon>Tracheophyta</taxon>
        <taxon>Spermatophyta</taxon>
        <taxon>Magnoliopsida</taxon>
        <taxon>eudicotyledons</taxon>
        <taxon>Gunneridae</taxon>
        <taxon>Pentapetalae</taxon>
        <taxon>asterids</taxon>
        <taxon>lamiids</taxon>
        <taxon>Lamiales</taxon>
        <taxon>Pedaliaceae</taxon>
        <taxon>Sesamum</taxon>
    </lineage>
</organism>
<dbReference type="Pfam" id="PF25597">
    <property type="entry name" value="SH3_retrovirus"/>
    <property type="match status" value="1"/>
</dbReference>
<evidence type="ECO:0000259" key="3">
    <source>
        <dbReference type="Pfam" id="PF14244"/>
    </source>
</evidence>
<dbReference type="AlphaFoldDB" id="A0AAW2W6H4"/>
<evidence type="ECO:0000256" key="1">
    <source>
        <dbReference type="SAM" id="MobiDB-lite"/>
    </source>
</evidence>
<feature type="compositionally biased region" description="Low complexity" evidence="1">
    <location>
        <begin position="442"/>
        <end position="462"/>
    </location>
</feature>
<dbReference type="InterPro" id="IPR057670">
    <property type="entry name" value="SH3_retrovirus"/>
</dbReference>
<protein>
    <submittedName>
        <fullName evidence="5">Retrovirus-related Pol polyprotein from transposon RE1</fullName>
    </submittedName>
</protein>
<accession>A0AAW2W6H4</accession>
<dbReference type="SUPFAM" id="SSF56672">
    <property type="entry name" value="DNA/RNA polymerases"/>
    <property type="match status" value="1"/>
</dbReference>
<comment type="caution">
    <text evidence="5">The sequence shown here is derived from an EMBL/GenBank/DDBJ whole genome shotgun (WGS) entry which is preliminary data.</text>
</comment>
<dbReference type="EMBL" id="JACGWJ010000002">
    <property type="protein sequence ID" value="KAL0435806.1"/>
    <property type="molecule type" value="Genomic_DNA"/>
</dbReference>